<evidence type="ECO:0000256" key="1">
    <source>
        <dbReference type="ARBA" id="ARBA00004651"/>
    </source>
</evidence>
<comment type="subcellular location">
    <subcellularLocation>
        <location evidence="1">Cell membrane</location>
        <topology evidence="1">Multi-pass membrane protein</topology>
    </subcellularLocation>
    <subcellularLocation>
        <location evidence="9">Membrane</location>
        <topology evidence="9">Multi-pass membrane protein</topology>
    </subcellularLocation>
</comment>
<evidence type="ECO:0000256" key="10">
    <source>
        <dbReference type="SAM" id="Phobius"/>
    </source>
</evidence>
<evidence type="ECO:0000313" key="13">
    <source>
        <dbReference type="Proteomes" id="UP000177165"/>
    </source>
</evidence>
<feature type="transmembrane region" description="Helical" evidence="10">
    <location>
        <begin position="202"/>
        <end position="222"/>
    </location>
</feature>
<evidence type="ECO:0000256" key="5">
    <source>
        <dbReference type="ARBA" id="ARBA00022927"/>
    </source>
</evidence>
<organism evidence="12 13">
    <name type="scientific">Candidatus Kerfeldbacteria bacterium RIFCSPHIGHO2_02_FULL_42_14</name>
    <dbReference type="NCBI Taxonomy" id="1798540"/>
    <lineage>
        <taxon>Bacteria</taxon>
        <taxon>Candidatus Kerfeldiibacteriota</taxon>
    </lineage>
</organism>
<dbReference type="GO" id="GO:0051205">
    <property type="term" value="P:protein insertion into membrane"/>
    <property type="evidence" value="ECO:0007669"/>
    <property type="project" value="TreeGrafter"/>
</dbReference>
<evidence type="ECO:0000256" key="9">
    <source>
        <dbReference type="RuleBase" id="RU003945"/>
    </source>
</evidence>
<keyword evidence="4 9" id="KW-0812">Transmembrane</keyword>
<feature type="transmembrane region" description="Helical" evidence="10">
    <location>
        <begin position="28"/>
        <end position="48"/>
    </location>
</feature>
<evidence type="ECO:0000256" key="8">
    <source>
        <dbReference type="ARBA" id="ARBA00023186"/>
    </source>
</evidence>
<keyword evidence="7 10" id="KW-0472">Membrane</keyword>
<gene>
    <name evidence="12" type="ORF">A3B74_03320</name>
</gene>
<evidence type="ECO:0000256" key="7">
    <source>
        <dbReference type="ARBA" id="ARBA00023136"/>
    </source>
</evidence>
<evidence type="ECO:0000256" key="4">
    <source>
        <dbReference type="ARBA" id="ARBA00022692"/>
    </source>
</evidence>
<evidence type="ECO:0000256" key="3">
    <source>
        <dbReference type="ARBA" id="ARBA00022475"/>
    </source>
</evidence>
<dbReference type="PANTHER" id="PTHR12428:SF65">
    <property type="entry name" value="CYTOCHROME C OXIDASE ASSEMBLY PROTEIN COX18, MITOCHONDRIAL"/>
    <property type="match status" value="1"/>
</dbReference>
<dbReference type="CDD" id="cd20070">
    <property type="entry name" value="5TM_YidC_Alb3"/>
    <property type="match status" value="1"/>
</dbReference>
<name>A0A1G2APG7_9BACT</name>
<dbReference type="InterPro" id="IPR028055">
    <property type="entry name" value="YidC/Oxa/ALB_C"/>
</dbReference>
<comment type="similarity">
    <text evidence="9">Belongs to the OXA1/ALB3/YidC family.</text>
</comment>
<dbReference type="PANTHER" id="PTHR12428">
    <property type="entry name" value="OXA1"/>
    <property type="match status" value="1"/>
</dbReference>
<accession>A0A1G2APG7</accession>
<dbReference type="Pfam" id="PF02096">
    <property type="entry name" value="60KD_IMP"/>
    <property type="match status" value="1"/>
</dbReference>
<evidence type="ECO:0000256" key="6">
    <source>
        <dbReference type="ARBA" id="ARBA00022989"/>
    </source>
</evidence>
<dbReference type="Proteomes" id="UP000177165">
    <property type="component" value="Unassembled WGS sequence"/>
</dbReference>
<keyword evidence="6 10" id="KW-1133">Transmembrane helix</keyword>
<reference evidence="12 13" key="1">
    <citation type="journal article" date="2016" name="Nat. Commun.">
        <title>Thousands of microbial genomes shed light on interconnected biogeochemical processes in an aquifer system.</title>
        <authorList>
            <person name="Anantharaman K."/>
            <person name="Brown C.T."/>
            <person name="Hug L.A."/>
            <person name="Sharon I."/>
            <person name="Castelle C.J."/>
            <person name="Probst A.J."/>
            <person name="Thomas B.C."/>
            <person name="Singh A."/>
            <person name="Wilkins M.J."/>
            <person name="Karaoz U."/>
            <person name="Brodie E.L."/>
            <person name="Williams K.H."/>
            <person name="Hubbard S.S."/>
            <person name="Banfield J.F."/>
        </authorList>
    </citation>
    <scope>NUCLEOTIDE SEQUENCE [LARGE SCALE GENOMIC DNA]</scope>
</reference>
<evidence type="ECO:0000256" key="2">
    <source>
        <dbReference type="ARBA" id="ARBA00022448"/>
    </source>
</evidence>
<keyword evidence="3" id="KW-1003">Cell membrane</keyword>
<keyword evidence="8" id="KW-0143">Chaperone</keyword>
<keyword evidence="5" id="KW-0653">Protein transport</keyword>
<dbReference type="InterPro" id="IPR001708">
    <property type="entry name" value="YidC/ALB3/OXA1/COX18"/>
</dbReference>
<comment type="caution">
    <text evidence="12">The sequence shown here is derived from an EMBL/GenBank/DDBJ whole genome shotgun (WGS) entry which is preliminary data.</text>
</comment>
<dbReference type="EMBL" id="MHKB01000012">
    <property type="protein sequence ID" value="OGY78793.1"/>
    <property type="molecule type" value="Genomic_DNA"/>
</dbReference>
<sequence>MIELFNTILYEPLFNALIYFYRTFGDDMGIAIVVLTLIIKIVLFVPSFSSLKAQRALQETQPKIEALKQKYQHDKELLGRKLIEFYKENKVNPLSSCLPLLIQLPILIALYRVFFGGLETNAETGTLISNQLEHLYTPLQAIYAVTPIKTATLGGIDLAIKGNYILAILAGVGQFVSSKLMSTKKVKPAKVPASSDENMTAALNKQMLYFLPVLTIVFGVQFPAGVTLYWLVSTLFTLLQQIYFFKIFQKKLPQQQTPPPNPT</sequence>
<feature type="domain" description="Membrane insertase YidC/Oxa/ALB C-terminal" evidence="11">
    <location>
        <begin position="28"/>
        <end position="244"/>
    </location>
</feature>
<dbReference type="GO" id="GO:0032977">
    <property type="term" value="F:membrane insertase activity"/>
    <property type="evidence" value="ECO:0007669"/>
    <property type="project" value="InterPro"/>
</dbReference>
<proteinExistence type="inferred from homology"/>
<dbReference type="NCBIfam" id="TIGR03592">
    <property type="entry name" value="yidC_oxa1_cterm"/>
    <property type="match status" value="1"/>
</dbReference>
<dbReference type="STRING" id="1798540.A3B74_03320"/>
<dbReference type="InterPro" id="IPR047196">
    <property type="entry name" value="YidC_ALB_C"/>
</dbReference>
<evidence type="ECO:0000313" key="12">
    <source>
        <dbReference type="EMBL" id="OGY78793.1"/>
    </source>
</evidence>
<dbReference type="GO" id="GO:0005886">
    <property type="term" value="C:plasma membrane"/>
    <property type="evidence" value="ECO:0007669"/>
    <property type="project" value="UniProtKB-SubCell"/>
</dbReference>
<protein>
    <recommendedName>
        <fullName evidence="11">Membrane insertase YidC/Oxa/ALB C-terminal domain-containing protein</fullName>
    </recommendedName>
</protein>
<dbReference type="GO" id="GO:0015031">
    <property type="term" value="P:protein transport"/>
    <property type="evidence" value="ECO:0007669"/>
    <property type="project" value="UniProtKB-KW"/>
</dbReference>
<dbReference type="AlphaFoldDB" id="A0A1G2APG7"/>
<keyword evidence="2" id="KW-0813">Transport</keyword>
<evidence type="ECO:0000259" key="11">
    <source>
        <dbReference type="Pfam" id="PF02096"/>
    </source>
</evidence>